<dbReference type="InterPro" id="IPR022784">
    <property type="entry name" value="Ribosome_bgen_Alb1"/>
</dbReference>
<name>A0A0G2J561_9EURO</name>
<organism evidence="8 9">
    <name type="scientific">[Emmonsia] crescens</name>
    <dbReference type="NCBI Taxonomy" id="73230"/>
    <lineage>
        <taxon>Eukaryota</taxon>
        <taxon>Fungi</taxon>
        <taxon>Dikarya</taxon>
        <taxon>Ascomycota</taxon>
        <taxon>Pezizomycotina</taxon>
        <taxon>Eurotiomycetes</taxon>
        <taxon>Eurotiomycetidae</taxon>
        <taxon>Onygenales</taxon>
        <taxon>Ajellomycetaceae</taxon>
        <taxon>Emergomyces</taxon>
    </lineage>
</organism>
<evidence type="ECO:0000256" key="7">
    <source>
        <dbReference type="SAM" id="MobiDB-lite"/>
    </source>
</evidence>
<dbReference type="GO" id="GO:0005730">
    <property type="term" value="C:nucleolus"/>
    <property type="evidence" value="ECO:0007669"/>
    <property type="project" value="TreeGrafter"/>
</dbReference>
<dbReference type="OrthoDB" id="5304887at2759"/>
<dbReference type="GO" id="GO:0005737">
    <property type="term" value="C:cytoplasm"/>
    <property type="evidence" value="ECO:0007669"/>
    <property type="project" value="UniProtKB-SubCell"/>
</dbReference>
<comment type="subcellular location">
    <subcellularLocation>
        <location evidence="2">Cytoplasm</location>
    </subcellularLocation>
    <subcellularLocation>
        <location evidence="1">Nucleus</location>
    </subcellularLocation>
</comment>
<sequence length="179" mass="19464">MAKTPKLKAKTASKSLHSRAAKRAVSPTDKSLLKSLPRPEPTPTVKPHVLSAQHNSGITKKSKSKQMTRAQRRRQEKGLERAEFVMDKTEKKLAKSVGKAKVVKERSSTWEEMNQKALAALGKLTSRDEGKDDVGVMDEEGESKGTSTGPGPAVSKPSVALQTAAPVQKFEFEEDGEIT</sequence>
<proteinExistence type="predicted"/>
<dbReference type="Pfam" id="PF09135">
    <property type="entry name" value="Alb1"/>
    <property type="match status" value="1"/>
</dbReference>
<dbReference type="PANTHER" id="PTHR28280:SF1">
    <property type="entry name" value="SHUTTLING PRE-60S FACTOR ECM1"/>
    <property type="match status" value="1"/>
</dbReference>
<evidence type="ECO:0000313" key="8">
    <source>
        <dbReference type="EMBL" id="KKZ66464.1"/>
    </source>
</evidence>
<evidence type="ECO:0000256" key="6">
    <source>
        <dbReference type="ARBA" id="ARBA00023242"/>
    </source>
</evidence>
<feature type="region of interest" description="Disordered" evidence="7">
    <location>
        <begin position="1"/>
        <end position="179"/>
    </location>
</feature>
<dbReference type="VEuPathDB" id="FungiDB:EMCG_07799"/>
<evidence type="ECO:0000256" key="5">
    <source>
        <dbReference type="ARBA" id="ARBA00022517"/>
    </source>
</evidence>
<evidence type="ECO:0000256" key="1">
    <source>
        <dbReference type="ARBA" id="ARBA00004123"/>
    </source>
</evidence>
<comment type="caution">
    <text evidence="8">The sequence shown here is derived from an EMBL/GenBank/DDBJ whole genome shotgun (WGS) entry which is preliminary data.</text>
</comment>
<feature type="compositionally biased region" description="Basic residues" evidence="7">
    <location>
        <begin position="60"/>
        <end position="75"/>
    </location>
</feature>
<dbReference type="EMBL" id="LCZI01000476">
    <property type="protein sequence ID" value="KKZ66464.1"/>
    <property type="molecule type" value="Genomic_DNA"/>
</dbReference>
<feature type="compositionally biased region" description="Basic residues" evidence="7">
    <location>
        <begin position="1"/>
        <end position="22"/>
    </location>
</feature>
<evidence type="ECO:0000313" key="9">
    <source>
        <dbReference type="Proteomes" id="UP000034164"/>
    </source>
</evidence>
<evidence type="ECO:0000256" key="4">
    <source>
        <dbReference type="ARBA" id="ARBA00022490"/>
    </source>
</evidence>
<evidence type="ECO:0008006" key="10">
    <source>
        <dbReference type="Google" id="ProtNLM"/>
    </source>
</evidence>
<accession>A0A0G2J561</accession>
<evidence type="ECO:0000256" key="3">
    <source>
        <dbReference type="ARBA" id="ARBA00022448"/>
    </source>
</evidence>
<evidence type="ECO:0000256" key="2">
    <source>
        <dbReference type="ARBA" id="ARBA00004496"/>
    </source>
</evidence>
<feature type="compositionally biased region" description="Basic and acidic residues" evidence="7">
    <location>
        <begin position="125"/>
        <end position="134"/>
    </location>
</feature>
<keyword evidence="5" id="KW-0690">Ribosome biogenesis</keyword>
<keyword evidence="6" id="KW-0539">Nucleus</keyword>
<dbReference type="InterPro" id="IPR053278">
    <property type="entry name" value="Pre-60S_factor_ECM1"/>
</dbReference>
<dbReference type="AlphaFoldDB" id="A0A0G2J561"/>
<keyword evidence="3" id="KW-0813">Transport</keyword>
<gene>
    <name evidence="8" type="ORF">EMCG_07799</name>
</gene>
<protein>
    <recommendedName>
        <fullName evidence="10">Ribosome biogenesis protein Alb1</fullName>
    </recommendedName>
</protein>
<keyword evidence="4" id="KW-0963">Cytoplasm</keyword>
<dbReference type="GO" id="GO:0030687">
    <property type="term" value="C:preribosome, large subunit precursor"/>
    <property type="evidence" value="ECO:0007669"/>
    <property type="project" value="TreeGrafter"/>
</dbReference>
<dbReference type="GO" id="GO:0000055">
    <property type="term" value="P:ribosomal large subunit export from nucleus"/>
    <property type="evidence" value="ECO:0007669"/>
    <property type="project" value="TreeGrafter"/>
</dbReference>
<reference evidence="9" key="1">
    <citation type="journal article" date="2015" name="PLoS Genet.">
        <title>The dynamic genome and transcriptome of the human fungal pathogen Blastomyces and close relative Emmonsia.</title>
        <authorList>
            <person name="Munoz J.F."/>
            <person name="Gauthier G.M."/>
            <person name="Desjardins C.A."/>
            <person name="Gallo J.E."/>
            <person name="Holder J."/>
            <person name="Sullivan T.D."/>
            <person name="Marty A.J."/>
            <person name="Carmen J.C."/>
            <person name="Chen Z."/>
            <person name="Ding L."/>
            <person name="Gujja S."/>
            <person name="Magrini V."/>
            <person name="Misas E."/>
            <person name="Mitreva M."/>
            <person name="Priest M."/>
            <person name="Saif S."/>
            <person name="Whiston E.A."/>
            <person name="Young S."/>
            <person name="Zeng Q."/>
            <person name="Goldman W.E."/>
            <person name="Mardis E.R."/>
            <person name="Taylor J.W."/>
            <person name="McEwen J.G."/>
            <person name="Clay O.K."/>
            <person name="Klein B.S."/>
            <person name="Cuomo C.A."/>
        </authorList>
    </citation>
    <scope>NUCLEOTIDE SEQUENCE [LARGE SCALE GENOMIC DNA]</scope>
    <source>
        <strain evidence="9">UAMH 3008</strain>
    </source>
</reference>
<dbReference type="PANTHER" id="PTHR28280">
    <property type="entry name" value="SHUTTLING PRE-60S FACTOR ECM1"/>
    <property type="match status" value="1"/>
</dbReference>
<dbReference type="Proteomes" id="UP000034164">
    <property type="component" value="Unassembled WGS sequence"/>
</dbReference>
<feature type="compositionally biased region" description="Basic and acidic residues" evidence="7">
    <location>
        <begin position="76"/>
        <end position="93"/>
    </location>
</feature>